<dbReference type="EMBL" id="KV878900">
    <property type="protein sequence ID" value="OJJ83060.1"/>
    <property type="molecule type" value="Genomic_DNA"/>
</dbReference>
<dbReference type="GO" id="GO:0005634">
    <property type="term" value="C:nucleus"/>
    <property type="evidence" value="ECO:0007669"/>
    <property type="project" value="TreeGrafter"/>
</dbReference>
<dbReference type="SMART" id="SM00248">
    <property type="entry name" value="ANK"/>
    <property type="match status" value="6"/>
</dbReference>
<keyword evidence="2 3" id="KW-0040">ANK repeat</keyword>
<dbReference type="PANTHER" id="PTHR24201">
    <property type="entry name" value="ANK_REP_REGION DOMAIN-CONTAINING PROTEIN"/>
    <property type="match status" value="1"/>
</dbReference>
<dbReference type="PANTHER" id="PTHR24201:SF16">
    <property type="entry name" value="ANKYRIN-1-LIKE-RELATED"/>
    <property type="match status" value="1"/>
</dbReference>
<evidence type="ECO:0000256" key="2">
    <source>
        <dbReference type="ARBA" id="ARBA00023043"/>
    </source>
</evidence>
<name>A0A1L9VGP5_ASPGL</name>
<feature type="repeat" description="ANK" evidence="3">
    <location>
        <begin position="207"/>
        <end position="239"/>
    </location>
</feature>
<proteinExistence type="predicted"/>
<dbReference type="InterPro" id="IPR002110">
    <property type="entry name" value="Ankyrin_rpt"/>
</dbReference>
<dbReference type="Pfam" id="PF12796">
    <property type="entry name" value="Ank_2"/>
    <property type="match status" value="2"/>
</dbReference>
<dbReference type="Gene3D" id="1.25.40.20">
    <property type="entry name" value="Ankyrin repeat-containing domain"/>
    <property type="match status" value="3"/>
</dbReference>
<evidence type="ECO:0000256" key="3">
    <source>
        <dbReference type="PROSITE-ProRule" id="PRU00023"/>
    </source>
</evidence>
<organism evidence="4 5">
    <name type="scientific">Aspergillus glaucus CBS 516.65</name>
    <dbReference type="NCBI Taxonomy" id="1160497"/>
    <lineage>
        <taxon>Eukaryota</taxon>
        <taxon>Fungi</taxon>
        <taxon>Dikarya</taxon>
        <taxon>Ascomycota</taxon>
        <taxon>Pezizomycotina</taxon>
        <taxon>Eurotiomycetes</taxon>
        <taxon>Eurotiomycetidae</taxon>
        <taxon>Eurotiales</taxon>
        <taxon>Aspergillaceae</taxon>
        <taxon>Aspergillus</taxon>
        <taxon>Aspergillus subgen. Aspergillus</taxon>
    </lineage>
</organism>
<dbReference type="AlphaFoldDB" id="A0A1L9VGP5"/>
<evidence type="ECO:0000313" key="4">
    <source>
        <dbReference type="EMBL" id="OJJ83060.1"/>
    </source>
</evidence>
<dbReference type="Pfam" id="PF00023">
    <property type="entry name" value="Ank"/>
    <property type="match status" value="1"/>
</dbReference>
<dbReference type="OrthoDB" id="539213at2759"/>
<dbReference type="Proteomes" id="UP000184300">
    <property type="component" value="Unassembled WGS sequence"/>
</dbReference>
<evidence type="ECO:0000256" key="1">
    <source>
        <dbReference type="ARBA" id="ARBA00022737"/>
    </source>
</evidence>
<dbReference type="VEuPathDB" id="FungiDB:ASPGLDRAFT_452250"/>
<dbReference type="InterPro" id="IPR036770">
    <property type="entry name" value="Ankyrin_rpt-contain_sf"/>
</dbReference>
<feature type="repeat" description="ANK" evidence="3">
    <location>
        <begin position="240"/>
        <end position="264"/>
    </location>
</feature>
<keyword evidence="5" id="KW-1185">Reference proteome</keyword>
<protein>
    <submittedName>
        <fullName evidence="4">Uncharacterized protein</fullName>
    </submittedName>
</protein>
<dbReference type="SUPFAM" id="SSF48403">
    <property type="entry name" value="Ankyrin repeat"/>
    <property type="match status" value="2"/>
</dbReference>
<dbReference type="STRING" id="1160497.A0A1L9VGP5"/>
<sequence length="325" mass="36311">MPMQSEASWTPVSASTSTRSMLLFDRNANPNIYNIASQNAPLVAAAAINDEYLMRALIKHGADINAPNTVATILQNCSLDMLRFIIRKNAILAEIDEGDIQFPVRGIPPFHHAAFNKSNPDVLRFLIGYLPEALNDTDTFGRNALWIAAQQRNHDAVVDLVTAGININQLDHVGETPLHGCLQYIKDTEIPAFLLENGIDVGIPGQSGMTELHYAAELGAEHVVEMLIEEEVHVDAQDAQNRTALHWAVRGNHERVVRLLVNHGWAYLNTRDVWNSTPMDIAKARGYSEIWTYLSIKLQEFTMPSLFALWNVKFMFKVGGFRVVV</sequence>
<dbReference type="RefSeq" id="XP_022399758.1">
    <property type="nucleotide sequence ID" value="XM_022546194.1"/>
</dbReference>
<keyword evidence="1" id="KW-0677">Repeat</keyword>
<reference evidence="5" key="1">
    <citation type="journal article" date="2017" name="Genome Biol.">
        <title>Comparative genomics reveals high biological diversity and specific adaptations in the industrially and medically important fungal genus Aspergillus.</title>
        <authorList>
            <person name="de Vries R.P."/>
            <person name="Riley R."/>
            <person name="Wiebenga A."/>
            <person name="Aguilar-Osorio G."/>
            <person name="Amillis S."/>
            <person name="Uchima C.A."/>
            <person name="Anderluh G."/>
            <person name="Asadollahi M."/>
            <person name="Askin M."/>
            <person name="Barry K."/>
            <person name="Battaglia E."/>
            <person name="Bayram O."/>
            <person name="Benocci T."/>
            <person name="Braus-Stromeyer S.A."/>
            <person name="Caldana C."/>
            <person name="Canovas D."/>
            <person name="Cerqueira G.C."/>
            <person name="Chen F."/>
            <person name="Chen W."/>
            <person name="Choi C."/>
            <person name="Clum A."/>
            <person name="Dos Santos R.A."/>
            <person name="Damasio A.R."/>
            <person name="Diallinas G."/>
            <person name="Emri T."/>
            <person name="Fekete E."/>
            <person name="Flipphi M."/>
            <person name="Freyberg S."/>
            <person name="Gallo A."/>
            <person name="Gournas C."/>
            <person name="Habgood R."/>
            <person name="Hainaut M."/>
            <person name="Harispe M.L."/>
            <person name="Henrissat B."/>
            <person name="Hilden K.S."/>
            <person name="Hope R."/>
            <person name="Hossain A."/>
            <person name="Karabika E."/>
            <person name="Karaffa L."/>
            <person name="Karanyi Z."/>
            <person name="Krasevec N."/>
            <person name="Kuo A."/>
            <person name="Kusch H."/>
            <person name="LaButti K."/>
            <person name="Lagendijk E.L."/>
            <person name="Lapidus A."/>
            <person name="Levasseur A."/>
            <person name="Lindquist E."/>
            <person name="Lipzen A."/>
            <person name="Logrieco A.F."/>
            <person name="MacCabe A."/>
            <person name="Maekelae M.R."/>
            <person name="Malavazi I."/>
            <person name="Melin P."/>
            <person name="Meyer V."/>
            <person name="Mielnichuk N."/>
            <person name="Miskei M."/>
            <person name="Molnar A.P."/>
            <person name="Mule G."/>
            <person name="Ngan C.Y."/>
            <person name="Orejas M."/>
            <person name="Orosz E."/>
            <person name="Ouedraogo J.P."/>
            <person name="Overkamp K.M."/>
            <person name="Park H.-S."/>
            <person name="Perrone G."/>
            <person name="Piumi F."/>
            <person name="Punt P.J."/>
            <person name="Ram A.F."/>
            <person name="Ramon A."/>
            <person name="Rauscher S."/>
            <person name="Record E."/>
            <person name="Riano-Pachon D.M."/>
            <person name="Robert V."/>
            <person name="Roehrig J."/>
            <person name="Ruller R."/>
            <person name="Salamov A."/>
            <person name="Salih N.S."/>
            <person name="Samson R.A."/>
            <person name="Sandor E."/>
            <person name="Sanguinetti M."/>
            <person name="Schuetze T."/>
            <person name="Sepcic K."/>
            <person name="Shelest E."/>
            <person name="Sherlock G."/>
            <person name="Sophianopoulou V."/>
            <person name="Squina F.M."/>
            <person name="Sun H."/>
            <person name="Susca A."/>
            <person name="Todd R.B."/>
            <person name="Tsang A."/>
            <person name="Unkles S.E."/>
            <person name="van de Wiele N."/>
            <person name="van Rossen-Uffink D."/>
            <person name="Oliveira J.V."/>
            <person name="Vesth T.C."/>
            <person name="Visser J."/>
            <person name="Yu J.-H."/>
            <person name="Zhou M."/>
            <person name="Andersen M.R."/>
            <person name="Archer D.B."/>
            <person name="Baker S.E."/>
            <person name="Benoit I."/>
            <person name="Brakhage A.A."/>
            <person name="Braus G.H."/>
            <person name="Fischer R."/>
            <person name="Frisvad J.C."/>
            <person name="Goldman G.H."/>
            <person name="Houbraken J."/>
            <person name="Oakley B."/>
            <person name="Pocsi I."/>
            <person name="Scazzocchio C."/>
            <person name="Seiboth B."/>
            <person name="vanKuyk P.A."/>
            <person name="Wortman J."/>
            <person name="Dyer P.S."/>
            <person name="Grigoriev I.V."/>
        </authorList>
    </citation>
    <scope>NUCLEOTIDE SEQUENCE [LARGE SCALE GENOMIC DNA]</scope>
    <source>
        <strain evidence="5">CBS 516.65</strain>
    </source>
</reference>
<dbReference type="PROSITE" id="PS50088">
    <property type="entry name" value="ANK_REPEAT"/>
    <property type="match status" value="3"/>
</dbReference>
<dbReference type="GeneID" id="34462455"/>
<evidence type="ECO:0000313" key="5">
    <source>
        <dbReference type="Proteomes" id="UP000184300"/>
    </source>
</evidence>
<dbReference type="InterPro" id="IPR050776">
    <property type="entry name" value="Ank_Repeat/CDKN_Inhibitor"/>
</dbReference>
<accession>A0A1L9VGP5</accession>
<gene>
    <name evidence="4" type="ORF">ASPGLDRAFT_452250</name>
</gene>
<feature type="repeat" description="ANK" evidence="3">
    <location>
        <begin position="37"/>
        <end position="69"/>
    </location>
</feature>
<dbReference type="PROSITE" id="PS50297">
    <property type="entry name" value="ANK_REP_REGION"/>
    <property type="match status" value="3"/>
</dbReference>